<organism evidence="2 3">
    <name type="scientific">Delftia acidovorans</name>
    <name type="common">Pseudomonas acidovorans</name>
    <name type="synonym">Comamonas acidovorans</name>
    <dbReference type="NCBI Taxonomy" id="80866"/>
    <lineage>
        <taxon>Bacteria</taxon>
        <taxon>Pseudomonadati</taxon>
        <taxon>Pseudomonadota</taxon>
        <taxon>Betaproteobacteria</taxon>
        <taxon>Burkholderiales</taxon>
        <taxon>Comamonadaceae</taxon>
        <taxon>Delftia</taxon>
    </lineage>
</organism>
<feature type="region of interest" description="Disordered" evidence="1">
    <location>
        <begin position="1"/>
        <end position="22"/>
    </location>
</feature>
<dbReference type="Proteomes" id="UP000594778">
    <property type="component" value="Chromosome"/>
</dbReference>
<dbReference type="RefSeq" id="WP_197956993.1">
    <property type="nucleotide sequence ID" value="NZ_CP065668.1"/>
</dbReference>
<proteinExistence type="predicted"/>
<protein>
    <submittedName>
        <fullName evidence="2">Uncharacterized protein</fullName>
    </submittedName>
</protein>
<sequence length="112" mass="12593">MADKESAAMSEENPWPSGESKPVILLSDGPSELYRKHGLHFVRDVDDLDVCHYCYALDKDVGTILFHFYVNSPAKGTAIYVDRGVETVFAINKLMANFSIHPSEVKWVQSDM</sequence>
<dbReference type="EMBL" id="CP065668">
    <property type="protein sequence ID" value="QPS10557.1"/>
    <property type="molecule type" value="Genomic_DNA"/>
</dbReference>
<evidence type="ECO:0000256" key="1">
    <source>
        <dbReference type="SAM" id="MobiDB-lite"/>
    </source>
</evidence>
<name>A0A7T2W1M1_DELAC</name>
<evidence type="ECO:0000313" key="3">
    <source>
        <dbReference type="Proteomes" id="UP000594778"/>
    </source>
</evidence>
<reference evidence="2 3" key="1">
    <citation type="submission" date="2020-12" db="EMBL/GenBank/DDBJ databases">
        <title>FDA dAtabase for Regulatory Grade micrObial Sequences (FDA-ARGOS): Supporting development and validation of Infectious Disease Dx tests.</title>
        <authorList>
            <person name="Sproer C."/>
            <person name="Gronow S."/>
            <person name="Severitt S."/>
            <person name="Schroder I."/>
            <person name="Tallon L."/>
            <person name="Sadzewicz L."/>
            <person name="Zhao X."/>
            <person name="Boylan J."/>
            <person name="Ott S."/>
            <person name="Bowen H."/>
            <person name="Vavikolanu K."/>
            <person name="Mehta A."/>
            <person name="Aluvathingal J."/>
            <person name="Nadendla S."/>
            <person name="Lowell S."/>
            <person name="Myers T."/>
            <person name="Yan Y."/>
            <person name="Sichtig H."/>
        </authorList>
    </citation>
    <scope>NUCLEOTIDE SEQUENCE [LARGE SCALE GENOMIC DNA]</scope>
    <source>
        <strain evidence="2 3">FDAARGOS_909</strain>
    </source>
</reference>
<evidence type="ECO:0000313" key="2">
    <source>
        <dbReference type="EMBL" id="QPS10557.1"/>
    </source>
</evidence>
<dbReference type="AlphaFoldDB" id="A0A7T2W1M1"/>
<gene>
    <name evidence="2" type="ORF">I6G66_11420</name>
</gene>
<accession>A0A7T2W1M1</accession>